<organism evidence="2 3">
    <name type="scientific">Rangifer tarandus platyrhynchus</name>
    <name type="common">Svalbard reindeer</name>
    <dbReference type="NCBI Taxonomy" id="3082113"/>
    <lineage>
        <taxon>Eukaryota</taxon>
        <taxon>Metazoa</taxon>
        <taxon>Chordata</taxon>
        <taxon>Craniata</taxon>
        <taxon>Vertebrata</taxon>
        <taxon>Euteleostomi</taxon>
        <taxon>Mammalia</taxon>
        <taxon>Eutheria</taxon>
        <taxon>Laurasiatheria</taxon>
        <taxon>Artiodactyla</taxon>
        <taxon>Ruminantia</taxon>
        <taxon>Pecora</taxon>
        <taxon>Cervidae</taxon>
        <taxon>Odocoileinae</taxon>
        <taxon>Rangifer</taxon>
    </lineage>
</organism>
<dbReference type="EMBL" id="OX459941">
    <property type="protein sequence ID" value="CAI9176177.1"/>
    <property type="molecule type" value="Genomic_DNA"/>
</dbReference>
<gene>
    <name evidence="2" type="ORF">MRATA1EN1_LOCUS25139</name>
</gene>
<feature type="region of interest" description="Disordered" evidence="1">
    <location>
        <begin position="1"/>
        <end position="75"/>
    </location>
</feature>
<name>A0ABN8ZQF3_RANTA</name>
<sequence>MQPRKGCQLLRASGEKADSGLSTPPPLLPPGLSARASAPAAPHRRQTDECLRQSESGSLLRGTGAPLRPGRLPCQ</sequence>
<keyword evidence="3" id="KW-1185">Reference proteome</keyword>
<evidence type="ECO:0000256" key="1">
    <source>
        <dbReference type="SAM" id="MobiDB-lite"/>
    </source>
</evidence>
<feature type="compositionally biased region" description="Low complexity" evidence="1">
    <location>
        <begin position="30"/>
        <end position="41"/>
    </location>
</feature>
<accession>A0ABN8ZQF3</accession>
<evidence type="ECO:0000313" key="2">
    <source>
        <dbReference type="EMBL" id="CAI9176177.1"/>
    </source>
</evidence>
<dbReference type="Proteomes" id="UP001176941">
    <property type="component" value="Chromosome 5"/>
</dbReference>
<evidence type="ECO:0000313" key="3">
    <source>
        <dbReference type="Proteomes" id="UP001176941"/>
    </source>
</evidence>
<protein>
    <submittedName>
        <fullName evidence="2">Uncharacterized protein</fullName>
    </submittedName>
</protein>
<reference evidence="2" key="1">
    <citation type="submission" date="2023-04" db="EMBL/GenBank/DDBJ databases">
        <authorList>
            <consortium name="ELIXIR-Norway"/>
        </authorList>
    </citation>
    <scope>NUCLEOTIDE SEQUENCE [LARGE SCALE GENOMIC DNA]</scope>
</reference>
<proteinExistence type="predicted"/>